<organism evidence="2 3">
    <name type="scientific">Dendrobium chrysotoxum</name>
    <name type="common">Orchid</name>
    <dbReference type="NCBI Taxonomy" id="161865"/>
    <lineage>
        <taxon>Eukaryota</taxon>
        <taxon>Viridiplantae</taxon>
        <taxon>Streptophyta</taxon>
        <taxon>Embryophyta</taxon>
        <taxon>Tracheophyta</taxon>
        <taxon>Spermatophyta</taxon>
        <taxon>Magnoliopsida</taxon>
        <taxon>Liliopsida</taxon>
        <taxon>Asparagales</taxon>
        <taxon>Orchidaceae</taxon>
        <taxon>Epidendroideae</taxon>
        <taxon>Malaxideae</taxon>
        <taxon>Dendrobiinae</taxon>
        <taxon>Dendrobium</taxon>
    </lineage>
</organism>
<gene>
    <name evidence="2" type="ORF">IEQ34_010229</name>
</gene>
<dbReference type="AlphaFoldDB" id="A0AAV7H3M4"/>
<dbReference type="EMBL" id="JAGFBR010000009">
    <property type="protein sequence ID" value="KAH0462654.1"/>
    <property type="molecule type" value="Genomic_DNA"/>
</dbReference>
<dbReference type="Proteomes" id="UP000775213">
    <property type="component" value="Unassembled WGS sequence"/>
</dbReference>
<feature type="region of interest" description="Disordered" evidence="1">
    <location>
        <begin position="1"/>
        <end position="23"/>
    </location>
</feature>
<name>A0AAV7H3M4_DENCH</name>
<protein>
    <submittedName>
        <fullName evidence="2">Uncharacterized protein</fullName>
    </submittedName>
</protein>
<reference evidence="2 3" key="1">
    <citation type="journal article" date="2021" name="Hortic Res">
        <title>Chromosome-scale assembly of the Dendrobium chrysotoxum genome enhances the understanding of orchid evolution.</title>
        <authorList>
            <person name="Zhang Y."/>
            <person name="Zhang G.Q."/>
            <person name="Zhang D."/>
            <person name="Liu X.D."/>
            <person name="Xu X.Y."/>
            <person name="Sun W.H."/>
            <person name="Yu X."/>
            <person name="Zhu X."/>
            <person name="Wang Z.W."/>
            <person name="Zhao X."/>
            <person name="Zhong W.Y."/>
            <person name="Chen H."/>
            <person name="Yin W.L."/>
            <person name="Huang T."/>
            <person name="Niu S.C."/>
            <person name="Liu Z.J."/>
        </authorList>
    </citation>
    <scope>NUCLEOTIDE SEQUENCE [LARGE SCALE GENOMIC DNA]</scope>
    <source>
        <strain evidence="2">Lindl</strain>
    </source>
</reference>
<comment type="caution">
    <text evidence="2">The sequence shown here is derived from an EMBL/GenBank/DDBJ whole genome shotgun (WGS) entry which is preliminary data.</text>
</comment>
<accession>A0AAV7H3M4</accession>
<proteinExistence type="predicted"/>
<evidence type="ECO:0000256" key="1">
    <source>
        <dbReference type="SAM" id="MobiDB-lite"/>
    </source>
</evidence>
<evidence type="ECO:0000313" key="3">
    <source>
        <dbReference type="Proteomes" id="UP000775213"/>
    </source>
</evidence>
<evidence type="ECO:0000313" key="2">
    <source>
        <dbReference type="EMBL" id="KAH0462654.1"/>
    </source>
</evidence>
<keyword evidence="3" id="KW-1185">Reference proteome</keyword>
<sequence>MTIVGRQWRSEGPVSGDGGRKDRSWQATVVKKTVVSDGDVTAKVNTIAVVGSPLHPKDNILYTLNRLPLSFKIVI</sequence>